<dbReference type="Gramene" id="TKW03171">
    <property type="protein sequence ID" value="TKW03171"/>
    <property type="gene ID" value="SEVIR_7G006000v2"/>
</dbReference>
<protein>
    <recommendedName>
        <fullName evidence="2">Phosphoribulokinase/uridine kinase domain-containing protein</fullName>
    </recommendedName>
</protein>
<dbReference type="InterPro" id="IPR006083">
    <property type="entry name" value="PRK/URK"/>
</dbReference>
<organism evidence="3 4">
    <name type="scientific">Setaria viridis</name>
    <name type="common">Green bristlegrass</name>
    <name type="synonym">Setaria italica subsp. viridis</name>
    <dbReference type="NCBI Taxonomy" id="4556"/>
    <lineage>
        <taxon>Eukaryota</taxon>
        <taxon>Viridiplantae</taxon>
        <taxon>Streptophyta</taxon>
        <taxon>Embryophyta</taxon>
        <taxon>Tracheophyta</taxon>
        <taxon>Spermatophyta</taxon>
        <taxon>Magnoliopsida</taxon>
        <taxon>Liliopsida</taxon>
        <taxon>Poales</taxon>
        <taxon>Poaceae</taxon>
        <taxon>PACMAD clade</taxon>
        <taxon>Panicoideae</taxon>
        <taxon>Panicodae</taxon>
        <taxon>Paniceae</taxon>
        <taxon>Cenchrinae</taxon>
        <taxon>Setaria</taxon>
    </lineage>
</organism>
<dbReference type="EMBL" id="CM016558">
    <property type="protein sequence ID" value="TKW03171.1"/>
    <property type="molecule type" value="Genomic_DNA"/>
</dbReference>
<name>A0A4U6TKU1_SETVI</name>
<dbReference type="GO" id="GO:0016301">
    <property type="term" value="F:kinase activity"/>
    <property type="evidence" value="ECO:0007669"/>
    <property type="project" value="InterPro"/>
</dbReference>
<reference evidence="3" key="1">
    <citation type="submission" date="2019-03" db="EMBL/GenBank/DDBJ databases">
        <title>WGS assembly of Setaria viridis.</title>
        <authorList>
            <person name="Huang P."/>
            <person name="Jenkins J."/>
            <person name="Grimwood J."/>
            <person name="Barry K."/>
            <person name="Healey A."/>
            <person name="Mamidi S."/>
            <person name="Sreedasyam A."/>
            <person name="Shu S."/>
            <person name="Feldman M."/>
            <person name="Wu J."/>
            <person name="Yu Y."/>
            <person name="Chen C."/>
            <person name="Johnson J."/>
            <person name="Rokhsar D."/>
            <person name="Baxter I."/>
            <person name="Schmutz J."/>
            <person name="Brutnell T."/>
            <person name="Kellogg E."/>
        </authorList>
    </citation>
    <scope>NUCLEOTIDE SEQUENCE [LARGE SCALE GENOMIC DNA]</scope>
</reference>
<sequence length="140" mass="15443">MGGATTVLPHGLPQTNNAFLSGDPPPPFSPQLVATTGAVGSTGSSTIPPRQPEHGALLHRGTIPSRRLRPPPDSRVTSRQKVHLICPMDADVRLTRRIRHDTIEKGRDIKTVLDQYSKFVKPTFEDFILPMKKYANINNE</sequence>
<feature type="compositionally biased region" description="Low complexity" evidence="1">
    <location>
        <begin position="33"/>
        <end position="46"/>
    </location>
</feature>
<feature type="region of interest" description="Disordered" evidence="1">
    <location>
        <begin position="1"/>
        <end position="80"/>
    </location>
</feature>
<proteinExistence type="predicted"/>
<dbReference type="GO" id="GO:0005524">
    <property type="term" value="F:ATP binding"/>
    <property type="evidence" value="ECO:0007669"/>
    <property type="project" value="InterPro"/>
</dbReference>
<dbReference type="Proteomes" id="UP000298652">
    <property type="component" value="Chromosome 7"/>
</dbReference>
<keyword evidence="4" id="KW-1185">Reference proteome</keyword>
<dbReference type="AlphaFoldDB" id="A0A4U6TKU1"/>
<feature type="domain" description="Phosphoribulokinase/uridine kinase" evidence="2">
    <location>
        <begin position="74"/>
        <end position="138"/>
    </location>
</feature>
<dbReference type="InterPro" id="IPR027417">
    <property type="entry name" value="P-loop_NTPase"/>
</dbReference>
<evidence type="ECO:0000256" key="1">
    <source>
        <dbReference type="SAM" id="MobiDB-lite"/>
    </source>
</evidence>
<gene>
    <name evidence="3" type="ORF">SEVIR_7G006000v2</name>
</gene>
<accession>A0A4U6TKU1</accession>
<dbReference type="SUPFAM" id="SSF52540">
    <property type="entry name" value="P-loop containing nucleoside triphosphate hydrolases"/>
    <property type="match status" value="1"/>
</dbReference>
<evidence type="ECO:0000259" key="2">
    <source>
        <dbReference type="Pfam" id="PF00485"/>
    </source>
</evidence>
<evidence type="ECO:0000313" key="3">
    <source>
        <dbReference type="EMBL" id="TKW03171.1"/>
    </source>
</evidence>
<dbReference type="Gene3D" id="3.40.50.300">
    <property type="entry name" value="P-loop containing nucleotide triphosphate hydrolases"/>
    <property type="match status" value="1"/>
</dbReference>
<evidence type="ECO:0000313" key="4">
    <source>
        <dbReference type="Proteomes" id="UP000298652"/>
    </source>
</evidence>
<dbReference type="PANTHER" id="PTHR10285">
    <property type="entry name" value="URIDINE KINASE"/>
    <property type="match status" value="1"/>
</dbReference>
<dbReference type="Pfam" id="PF00485">
    <property type="entry name" value="PRK"/>
    <property type="match status" value="1"/>
</dbReference>